<name>M1L241_9PROT</name>
<dbReference type="eggNOG" id="COG3118">
    <property type="taxonomic scope" value="Bacteria"/>
</dbReference>
<feature type="active site" description="Nucleophile" evidence="8">
    <location>
        <position position="33"/>
    </location>
</feature>
<proteinExistence type="inferred from homology"/>
<evidence type="ECO:0000256" key="8">
    <source>
        <dbReference type="PIRSR" id="PIRSR000077-1"/>
    </source>
</evidence>
<dbReference type="InterPro" id="IPR036249">
    <property type="entry name" value="Thioredoxin-like_sf"/>
</dbReference>
<evidence type="ECO:0000259" key="10">
    <source>
        <dbReference type="PROSITE" id="PS51352"/>
    </source>
</evidence>
<evidence type="ECO:0000256" key="1">
    <source>
        <dbReference type="ARBA" id="ARBA00008987"/>
    </source>
</evidence>
<feature type="active site" description="Nucleophile" evidence="8">
    <location>
        <position position="30"/>
    </location>
</feature>
<dbReference type="EMBL" id="CP003803">
    <property type="protein sequence ID" value="AGF46818.1"/>
    <property type="molecule type" value="Genomic_DNA"/>
</dbReference>
<evidence type="ECO:0000256" key="6">
    <source>
        <dbReference type="NCBIfam" id="TIGR01068"/>
    </source>
</evidence>
<dbReference type="PIRSF" id="PIRSF000077">
    <property type="entry name" value="Thioredoxin"/>
    <property type="match status" value="1"/>
</dbReference>
<evidence type="ECO:0000256" key="2">
    <source>
        <dbReference type="ARBA" id="ARBA00022448"/>
    </source>
</evidence>
<dbReference type="PANTHER" id="PTHR45663">
    <property type="entry name" value="GEO12009P1"/>
    <property type="match status" value="1"/>
</dbReference>
<organism evidence="11 12">
    <name type="scientific">Candidatus Kinetoplastidibacterium desouzai TCC079E</name>
    <dbReference type="NCBI Taxonomy" id="1208919"/>
    <lineage>
        <taxon>Bacteria</taxon>
        <taxon>Pseudomonadati</taxon>
        <taxon>Pseudomonadota</taxon>
        <taxon>Betaproteobacteria</taxon>
        <taxon>Candidatus Kinetoplastidibacterium</taxon>
    </lineage>
</organism>
<dbReference type="InterPro" id="IPR017937">
    <property type="entry name" value="Thioredoxin_CS"/>
</dbReference>
<dbReference type="GO" id="GO:0005829">
    <property type="term" value="C:cytosol"/>
    <property type="evidence" value="ECO:0007669"/>
    <property type="project" value="TreeGrafter"/>
</dbReference>
<comment type="similarity">
    <text evidence="1 7">Belongs to the thioredoxin family.</text>
</comment>
<feature type="site" description="Contributes to redox potential value" evidence="8">
    <location>
        <position position="31"/>
    </location>
</feature>
<dbReference type="CDD" id="cd02947">
    <property type="entry name" value="TRX_family"/>
    <property type="match status" value="1"/>
</dbReference>
<keyword evidence="3" id="KW-0249">Electron transport</keyword>
<feature type="site" description="Contributes to redox potential value" evidence="8">
    <location>
        <position position="32"/>
    </location>
</feature>
<dbReference type="AlphaFoldDB" id="M1L241"/>
<dbReference type="InterPro" id="IPR005746">
    <property type="entry name" value="Thioredoxin"/>
</dbReference>
<dbReference type="Pfam" id="PF00085">
    <property type="entry name" value="Thioredoxin"/>
    <property type="match status" value="1"/>
</dbReference>
<dbReference type="STRING" id="1208919.CDSE_0504"/>
<dbReference type="PROSITE" id="PS00194">
    <property type="entry name" value="THIOREDOXIN_1"/>
    <property type="match status" value="1"/>
</dbReference>
<dbReference type="SUPFAM" id="SSF52833">
    <property type="entry name" value="Thioredoxin-like"/>
    <property type="match status" value="1"/>
</dbReference>
<dbReference type="Proteomes" id="UP000011547">
    <property type="component" value="Chromosome"/>
</dbReference>
<dbReference type="NCBIfam" id="TIGR01068">
    <property type="entry name" value="thioredoxin"/>
    <property type="match status" value="1"/>
</dbReference>
<gene>
    <name evidence="11" type="ORF">CDSE_0504</name>
</gene>
<feature type="domain" description="Thioredoxin" evidence="10">
    <location>
        <begin position="1"/>
        <end position="104"/>
    </location>
</feature>
<dbReference type="PANTHER" id="PTHR45663:SF40">
    <property type="entry name" value="THIOREDOXIN 2"/>
    <property type="match status" value="1"/>
</dbReference>
<protein>
    <recommendedName>
        <fullName evidence="6 7">Thioredoxin</fullName>
    </recommendedName>
</protein>
<dbReference type="OrthoDB" id="9790390at2"/>
<dbReference type="PATRIC" id="fig|1208919.3.peg.256"/>
<dbReference type="HOGENOM" id="CLU_090389_10_4_4"/>
<accession>M1L241</accession>
<feature type="disulfide bond" description="Redox-active" evidence="9">
    <location>
        <begin position="30"/>
        <end position="33"/>
    </location>
</feature>
<evidence type="ECO:0000256" key="4">
    <source>
        <dbReference type="ARBA" id="ARBA00023157"/>
    </source>
</evidence>
<evidence type="ECO:0000256" key="5">
    <source>
        <dbReference type="ARBA" id="ARBA00023284"/>
    </source>
</evidence>
<evidence type="ECO:0000313" key="11">
    <source>
        <dbReference type="EMBL" id="AGF46818.1"/>
    </source>
</evidence>
<keyword evidence="12" id="KW-1185">Reference proteome</keyword>
<dbReference type="KEGG" id="kde:CDSE_0504"/>
<dbReference type="Gene3D" id="3.40.30.10">
    <property type="entry name" value="Glutaredoxin"/>
    <property type="match status" value="1"/>
</dbReference>
<dbReference type="InterPro" id="IPR013766">
    <property type="entry name" value="Thioredoxin_domain"/>
</dbReference>
<dbReference type="RefSeq" id="WP_015396229.1">
    <property type="nucleotide sequence ID" value="NC_020294.1"/>
</dbReference>
<sequence>MNLIELDKNTFDSITKENEIVIIDFWAPWCGPCRNFAPIFEEAANKNKDIVFAKINIDMEPELASSLKIKSIPTIVIYKQQEIVYSKPGSLSIQKLDELINSYK</sequence>
<reference evidence="11 12" key="1">
    <citation type="journal article" date="2013" name="Genome Biol. Evol.">
        <title>Genome evolution and phylogenomic analysis of candidatus kinetoplastibacterium, the betaproteobacterial endosymbionts of strigomonas and angomonas.</title>
        <authorList>
            <person name="Alves J.M."/>
            <person name="Serrano M.G."/>
            <person name="Maia da Silva F."/>
            <person name="Voegtly L.J."/>
            <person name="Matveyev A.V."/>
            <person name="Teixeira M.M."/>
            <person name="Camargo E.P."/>
            <person name="Buck G.A."/>
        </authorList>
    </citation>
    <scope>NUCLEOTIDE SEQUENCE [LARGE SCALE GENOMIC DNA]</scope>
    <source>
        <strain evidence="11 12">TCC079E</strain>
    </source>
</reference>
<keyword evidence="5 9" id="KW-0676">Redox-active center</keyword>
<keyword evidence="4 9" id="KW-1015">Disulfide bond</keyword>
<dbReference type="PRINTS" id="PR00421">
    <property type="entry name" value="THIOREDOXIN"/>
</dbReference>
<dbReference type="PROSITE" id="PS51352">
    <property type="entry name" value="THIOREDOXIN_2"/>
    <property type="match status" value="1"/>
</dbReference>
<keyword evidence="2" id="KW-0813">Transport</keyword>
<dbReference type="GO" id="GO:0015035">
    <property type="term" value="F:protein-disulfide reductase activity"/>
    <property type="evidence" value="ECO:0007669"/>
    <property type="project" value="UniProtKB-UniRule"/>
</dbReference>
<evidence type="ECO:0000256" key="9">
    <source>
        <dbReference type="PIRSR" id="PIRSR000077-4"/>
    </source>
</evidence>
<evidence type="ECO:0000256" key="3">
    <source>
        <dbReference type="ARBA" id="ARBA00022982"/>
    </source>
</evidence>
<evidence type="ECO:0000313" key="12">
    <source>
        <dbReference type="Proteomes" id="UP000011547"/>
    </source>
</evidence>
<evidence type="ECO:0000256" key="7">
    <source>
        <dbReference type="PIRNR" id="PIRNR000077"/>
    </source>
</evidence>
<feature type="site" description="Deprotonates C-terminal active site Cys" evidence="8">
    <location>
        <position position="24"/>
    </location>
</feature>